<organism evidence="3 4">
    <name type="scientific">Spodoptera exigua</name>
    <name type="common">Beet armyworm</name>
    <name type="synonym">Noctua fulgens</name>
    <dbReference type="NCBI Taxonomy" id="7107"/>
    <lineage>
        <taxon>Eukaryota</taxon>
        <taxon>Metazoa</taxon>
        <taxon>Ecdysozoa</taxon>
        <taxon>Arthropoda</taxon>
        <taxon>Hexapoda</taxon>
        <taxon>Insecta</taxon>
        <taxon>Pterygota</taxon>
        <taxon>Neoptera</taxon>
        <taxon>Endopterygota</taxon>
        <taxon>Lepidoptera</taxon>
        <taxon>Glossata</taxon>
        <taxon>Ditrysia</taxon>
        <taxon>Noctuoidea</taxon>
        <taxon>Noctuidae</taxon>
        <taxon>Amphipyrinae</taxon>
        <taxon>Spodoptera</taxon>
    </lineage>
</organism>
<feature type="compositionally biased region" description="Polar residues" evidence="1">
    <location>
        <begin position="311"/>
        <end position="355"/>
    </location>
</feature>
<dbReference type="EMBL" id="JACKWZ010000001">
    <property type="protein sequence ID" value="KAF9424741.1"/>
    <property type="molecule type" value="Genomic_DNA"/>
</dbReference>
<feature type="region of interest" description="Disordered" evidence="1">
    <location>
        <begin position="311"/>
        <end position="421"/>
    </location>
</feature>
<evidence type="ECO:0000313" key="4">
    <source>
        <dbReference type="Proteomes" id="UP000648187"/>
    </source>
</evidence>
<evidence type="ECO:0000313" key="3">
    <source>
        <dbReference type="EMBL" id="KAF9424741.1"/>
    </source>
</evidence>
<keyword evidence="2" id="KW-1133">Transmembrane helix</keyword>
<feature type="transmembrane region" description="Helical" evidence="2">
    <location>
        <begin position="255"/>
        <end position="278"/>
    </location>
</feature>
<evidence type="ECO:0000256" key="1">
    <source>
        <dbReference type="SAM" id="MobiDB-lite"/>
    </source>
</evidence>
<sequence>MSTAGTAEVVDPDSVQLVEVGIAEVVDWESAQPVELNLGQDMEQGFGQDRSQGCCGSGLGAFGLLAFSVFEEGSLASTGPFTSVFVITGSIVVASLSSTFGSTFSFVSVFELSTGFASVGLSLLRFATSLPLRTVGVPYLIRHKLNFINNVIGKDPLTPQSETMSPETRQSFGNTEDSVITHPGLCQHSGQPVELTNSGSLRLKTGEGGNSTFINHSDHPDSLTATFSTCKSSHKTGCSLSIQSEENYSGRRYKFVIMNIILSCAFILTITTQCYGVSRISVKHSNYTYNYGFQDQSGLAINRAEDGTWKVQSLSNPKPQYSYSSRTTKESFNSDPQRTDSYQRQYQDRMTTTPEQPTPSNRPRPPINNMDHTIQPGVPVRRLNNQPYYPPNLSTTEPSAHPVSGFPQEEGQRPQQGQRPKNRNTVFTMVDDNSNVLVYNSNGLPIYQNTHTYSRNPPYDSPPRPTYQPRPRPVYHPTPEYPRPDAHYPTYYDNNNGGVYVHQSVNTGGPFPNFVNNYIYDIRLEFLIQI</sequence>
<keyword evidence="2" id="KW-0472">Membrane</keyword>
<dbReference type="Proteomes" id="UP000648187">
    <property type="component" value="Unassembled WGS sequence"/>
</dbReference>
<accession>A0A835GRS7</accession>
<feature type="compositionally biased region" description="Pro residues" evidence="1">
    <location>
        <begin position="356"/>
        <end position="366"/>
    </location>
</feature>
<evidence type="ECO:0000256" key="2">
    <source>
        <dbReference type="SAM" id="Phobius"/>
    </source>
</evidence>
<keyword evidence="4" id="KW-1185">Reference proteome</keyword>
<feature type="transmembrane region" description="Helical" evidence="2">
    <location>
        <begin position="81"/>
        <end position="100"/>
    </location>
</feature>
<feature type="region of interest" description="Disordered" evidence="1">
    <location>
        <begin position="448"/>
        <end position="470"/>
    </location>
</feature>
<protein>
    <submittedName>
        <fullName evidence="3">Uncharacterized protein</fullName>
    </submittedName>
</protein>
<gene>
    <name evidence="3" type="ORF">HW555_000042</name>
</gene>
<feature type="compositionally biased region" description="Pro residues" evidence="1">
    <location>
        <begin position="459"/>
        <end position="470"/>
    </location>
</feature>
<keyword evidence="2" id="KW-0812">Transmembrane</keyword>
<reference evidence="3" key="1">
    <citation type="submission" date="2020-08" db="EMBL/GenBank/DDBJ databases">
        <title>Spodoptera exigua strain:BAW_Kor-Di-RS1 Genome sequencing and assembly.</title>
        <authorList>
            <person name="Kim J."/>
            <person name="Nam H.Y."/>
            <person name="Kwon M."/>
            <person name="Choi J.H."/>
            <person name="Cho S.R."/>
            <person name="Kim G.-H."/>
        </authorList>
    </citation>
    <scope>NUCLEOTIDE SEQUENCE</scope>
    <source>
        <strain evidence="3">BAW_Kor-Di-RS1</strain>
        <tissue evidence="3">Whole-body</tissue>
    </source>
</reference>
<feature type="compositionally biased region" description="Polar residues" evidence="1">
    <location>
        <begin position="383"/>
        <end position="398"/>
    </location>
</feature>
<feature type="compositionally biased region" description="Low complexity" evidence="1">
    <location>
        <begin position="407"/>
        <end position="419"/>
    </location>
</feature>
<comment type="caution">
    <text evidence="3">The sequence shown here is derived from an EMBL/GenBank/DDBJ whole genome shotgun (WGS) entry which is preliminary data.</text>
</comment>
<proteinExistence type="predicted"/>
<dbReference type="AlphaFoldDB" id="A0A835GRS7"/>
<name>A0A835GRS7_SPOEX</name>